<feature type="compositionally biased region" description="Basic and acidic residues" evidence="18">
    <location>
        <begin position="319"/>
        <end position="328"/>
    </location>
</feature>
<dbReference type="SMART" id="SM01044">
    <property type="entry name" value="Btz"/>
    <property type="match status" value="1"/>
</dbReference>
<feature type="compositionally biased region" description="Basic and acidic residues" evidence="18">
    <location>
        <begin position="249"/>
        <end position="274"/>
    </location>
</feature>
<feature type="compositionally biased region" description="Polar residues" evidence="18">
    <location>
        <begin position="238"/>
        <end position="248"/>
    </location>
</feature>
<evidence type="ECO:0000256" key="13">
    <source>
        <dbReference type="ARBA" id="ARBA00022884"/>
    </source>
</evidence>
<keyword evidence="14" id="KW-0866">Nonsense-mediated mRNA decay</keyword>
<feature type="compositionally biased region" description="Basic and acidic residues" evidence="18">
    <location>
        <begin position="68"/>
        <end position="83"/>
    </location>
</feature>
<feature type="domain" description="Btz" evidence="19">
    <location>
        <begin position="70"/>
        <end position="174"/>
    </location>
</feature>
<evidence type="ECO:0000256" key="14">
    <source>
        <dbReference type="ARBA" id="ARBA00023161"/>
    </source>
</evidence>
<organism evidence="20 21">
    <name type="scientific">Ancylostoma ceylanicum</name>
    <dbReference type="NCBI Taxonomy" id="53326"/>
    <lineage>
        <taxon>Eukaryota</taxon>
        <taxon>Metazoa</taxon>
        <taxon>Ecdysozoa</taxon>
        <taxon>Nematoda</taxon>
        <taxon>Chromadorea</taxon>
        <taxon>Rhabditida</taxon>
        <taxon>Rhabditina</taxon>
        <taxon>Rhabditomorpha</taxon>
        <taxon>Strongyloidea</taxon>
        <taxon>Ancylostomatidae</taxon>
        <taxon>Ancylostomatinae</taxon>
        <taxon>Ancylostoma</taxon>
    </lineage>
</organism>
<evidence type="ECO:0000256" key="8">
    <source>
        <dbReference type="ARBA" id="ARBA00022490"/>
    </source>
</evidence>
<dbReference type="Proteomes" id="UP000024635">
    <property type="component" value="Unassembled WGS sequence"/>
</dbReference>
<keyword evidence="16" id="KW-0539">Nucleus</keyword>
<evidence type="ECO:0000313" key="20">
    <source>
        <dbReference type="EMBL" id="EYC24600.1"/>
    </source>
</evidence>
<feature type="compositionally biased region" description="Basic and acidic residues" evidence="18">
    <location>
        <begin position="20"/>
        <end position="60"/>
    </location>
</feature>
<evidence type="ECO:0000256" key="7">
    <source>
        <dbReference type="ARBA" id="ARBA00022448"/>
    </source>
</evidence>
<name>A0A016VB15_9BILA</name>
<evidence type="ECO:0000313" key="21">
    <source>
        <dbReference type="Proteomes" id="UP000024635"/>
    </source>
</evidence>
<evidence type="ECO:0000256" key="5">
    <source>
        <dbReference type="ARBA" id="ARBA00009548"/>
    </source>
</evidence>
<dbReference type="GO" id="GO:0003729">
    <property type="term" value="F:mRNA binding"/>
    <property type="evidence" value="ECO:0007669"/>
    <property type="project" value="InterPro"/>
</dbReference>
<keyword evidence="7" id="KW-0813">Transport</keyword>
<evidence type="ECO:0000256" key="18">
    <source>
        <dbReference type="SAM" id="MobiDB-lite"/>
    </source>
</evidence>
<evidence type="ECO:0000259" key="19">
    <source>
        <dbReference type="SMART" id="SM01044"/>
    </source>
</evidence>
<feature type="compositionally biased region" description="Basic residues" evidence="18">
    <location>
        <begin position="219"/>
        <end position="230"/>
    </location>
</feature>
<keyword evidence="9" id="KW-0507">mRNA processing</keyword>
<reference evidence="21" key="1">
    <citation type="journal article" date="2015" name="Nat. Genet.">
        <title>The genome and transcriptome of the zoonotic hookworm Ancylostoma ceylanicum identify infection-specific gene families.</title>
        <authorList>
            <person name="Schwarz E.M."/>
            <person name="Hu Y."/>
            <person name="Antoshechkin I."/>
            <person name="Miller M.M."/>
            <person name="Sternberg P.W."/>
            <person name="Aroian R.V."/>
        </authorList>
    </citation>
    <scope>NUCLEOTIDE SEQUENCE</scope>
    <source>
        <strain evidence="21">HY135</strain>
    </source>
</reference>
<evidence type="ECO:0000256" key="9">
    <source>
        <dbReference type="ARBA" id="ARBA00022664"/>
    </source>
</evidence>
<dbReference type="GO" id="GO:0051028">
    <property type="term" value="P:mRNA transport"/>
    <property type="evidence" value="ECO:0007669"/>
    <property type="project" value="UniProtKB-KW"/>
</dbReference>
<feature type="region of interest" description="Disordered" evidence="18">
    <location>
        <begin position="163"/>
        <end position="328"/>
    </location>
</feature>
<evidence type="ECO:0000256" key="16">
    <source>
        <dbReference type="ARBA" id="ARBA00023242"/>
    </source>
</evidence>
<dbReference type="GO" id="GO:0016607">
    <property type="term" value="C:nuclear speck"/>
    <property type="evidence" value="ECO:0007669"/>
    <property type="project" value="UniProtKB-SubCell"/>
</dbReference>
<dbReference type="EMBL" id="JARK01001349">
    <property type="protein sequence ID" value="EYC24600.1"/>
    <property type="molecule type" value="Genomic_DNA"/>
</dbReference>
<evidence type="ECO:0000256" key="12">
    <source>
        <dbReference type="ARBA" id="ARBA00022845"/>
    </source>
</evidence>
<keyword evidence="12" id="KW-0810">Translation regulation</keyword>
<dbReference type="GO" id="GO:0010494">
    <property type="term" value="C:cytoplasmic stress granule"/>
    <property type="evidence" value="ECO:0007669"/>
    <property type="project" value="UniProtKB-SubCell"/>
</dbReference>
<accession>A0A016VB15</accession>
<feature type="compositionally biased region" description="Basic and acidic residues" evidence="18">
    <location>
        <begin position="90"/>
        <end position="100"/>
    </location>
</feature>
<evidence type="ECO:0000256" key="17">
    <source>
        <dbReference type="ARBA" id="ARBA00023273"/>
    </source>
</evidence>
<dbReference type="STRING" id="53326.A0A016VB15"/>
<keyword evidence="13" id="KW-0694">RNA-binding</keyword>
<feature type="compositionally biased region" description="Basic and acidic residues" evidence="18">
    <location>
        <begin position="132"/>
        <end position="148"/>
    </location>
</feature>
<keyword evidence="15" id="KW-0508">mRNA splicing</keyword>
<comment type="caution">
    <text evidence="20">The sequence shown here is derived from an EMBL/GenBank/DDBJ whole genome shotgun (WGS) entry which is preliminary data.</text>
</comment>
<evidence type="ECO:0000256" key="15">
    <source>
        <dbReference type="ARBA" id="ARBA00023187"/>
    </source>
</evidence>
<dbReference type="InterPro" id="IPR018545">
    <property type="entry name" value="Btz_dom"/>
</dbReference>
<evidence type="ECO:0000256" key="11">
    <source>
        <dbReference type="ARBA" id="ARBA00022816"/>
    </source>
</evidence>
<dbReference type="GO" id="GO:0008380">
    <property type="term" value="P:RNA splicing"/>
    <property type="evidence" value="ECO:0007669"/>
    <property type="project" value="UniProtKB-KW"/>
</dbReference>
<dbReference type="AlphaFoldDB" id="A0A016VB15"/>
<dbReference type="GO" id="GO:0005681">
    <property type="term" value="C:spliceosomal complex"/>
    <property type="evidence" value="ECO:0007669"/>
    <property type="project" value="UniProtKB-KW"/>
</dbReference>
<dbReference type="GO" id="GO:0006417">
    <property type="term" value="P:regulation of translation"/>
    <property type="evidence" value="ECO:0007669"/>
    <property type="project" value="UniProtKB-KW"/>
</dbReference>
<dbReference type="PANTHER" id="PTHR13434:SF0">
    <property type="entry name" value="PROTEIN CASC3"/>
    <property type="match status" value="1"/>
</dbReference>
<evidence type="ECO:0000256" key="1">
    <source>
        <dbReference type="ARBA" id="ARBA00004210"/>
    </source>
</evidence>
<evidence type="ECO:0000256" key="2">
    <source>
        <dbReference type="ARBA" id="ARBA00004279"/>
    </source>
</evidence>
<dbReference type="GO" id="GO:0006397">
    <property type="term" value="P:mRNA processing"/>
    <property type="evidence" value="ECO:0007669"/>
    <property type="project" value="UniProtKB-KW"/>
</dbReference>
<comment type="subcellular location">
    <subcellularLocation>
        <location evidence="2">Cell projection</location>
        <location evidence="2">Dendrite</location>
    </subcellularLocation>
    <subcellularLocation>
        <location evidence="1">Cytoplasm</location>
        <location evidence="1">Stress granule</location>
    </subcellularLocation>
    <subcellularLocation>
        <location evidence="4">Cytoplasm</location>
        <location evidence="4">Perinuclear region</location>
    </subcellularLocation>
    <subcellularLocation>
        <location evidence="3">Nucleus speckle</location>
    </subcellularLocation>
</comment>
<evidence type="ECO:0000256" key="10">
    <source>
        <dbReference type="ARBA" id="ARBA00022728"/>
    </source>
</evidence>
<sequence length="328" mass="38132">MYVAAMSEEAATTPSAIAENGEKSAEDQATEKMAEMKVEEKKEEEKKEEDKKEEEKKETAEQPSEADQDAKSDPRENGDDGFHTPEATDEGQKEGETTKLDDDEIEDNPAYIPRKGRYYMHDSRDAEEEVEEEKKTSRADGTWKHDRFDERWQRPKTKKQIMTRYGFDIREGETQEEAEENQRKRQAEKVPSTTGLFDRQYLQTKKEGTGDAEASGEKRRVKKTPKAKPRPRTERTENASTRTRPQKIQKSESKSTEERPSQEGEERVTNARREDDDDDDVHVGQRRQVRQDHRRDRHDRVDVRVVRNVRGSRGGLSGHRMERHAPMK</sequence>
<comment type="similarity">
    <text evidence="5">Belongs to the CASC3 family.</text>
</comment>
<dbReference type="GO" id="GO:0030425">
    <property type="term" value="C:dendrite"/>
    <property type="evidence" value="ECO:0007669"/>
    <property type="project" value="UniProtKB-SubCell"/>
</dbReference>
<evidence type="ECO:0000256" key="6">
    <source>
        <dbReference type="ARBA" id="ARBA00019964"/>
    </source>
</evidence>
<dbReference type="GO" id="GO:0035145">
    <property type="term" value="C:exon-exon junction complex"/>
    <property type="evidence" value="ECO:0007669"/>
    <property type="project" value="InterPro"/>
</dbReference>
<evidence type="ECO:0000256" key="4">
    <source>
        <dbReference type="ARBA" id="ARBA00004556"/>
    </source>
</evidence>
<dbReference type="InterPro" id="IPR028544">
    <property type="entry name" value="CASC3"/>
</dbReference>
<keyword evidence="17" id="KW-0966">Cell projection</keyword>
<dbReference type="GO" id="GO:0000184">
    <property type="term" value="P:nuclear-transcribed mRNA catabolic process, nonsense-mediated decay"/>
    <property type="evidence" value="ECO:0007669"/>
    <property type="project" value="UniProtKB-KW"/>
</dbReference>
<dbReference type="OrthoDB" id="657902at2759"/>
<feature type="region of interest" description="Disordered" evidence="18">
    <location>
        <begin position="1"/>
        <end position="148"/>
    </location>
</feature>
<gene>
    <name evidence="20" type="primary">Acey_s0013.g1998</name>
    <name evidence="20" type="synonym">Acey-W08E3.2</name>
    <name evidence="20" type="ORF">Y032_0013g1998</name>
</gene>
<feature type="compositionally biased region" description="Basic and acidic residues" evidence="18">
    <location>
        <begin position="289"/>
        <end position="305"/>
    </location>
</feature>
<protein>
    <recommendedName>
        <fullName evidence="6">Protein CASC3</fullName>
    </recommendedName>
</protein>
<keyword evidence="10" id="KW-0747">Spliceosome</keyword>
<evidence type="ECO:0000256" key="3">
    <source>
        <dbReference type="ARBA" id="ARBA00004324"/>
    </source>
</evidence>
<dbReference type="PANTHER" id="PTHR13434">
    <property type="entry name" value="PROTEIN CASC3"/>
    <property type="match status" value="1"/>
</dbReference>
<proteinExistence type="inferred from homology"/>
<keyword evidence="21" id="KW-1185">Reference proteome</keyword>
<keyword evidence="8" id="KW-0963">Cytoplasm</keyword>
<keyword evidence="11" id="KW-0509">mRNA transport</keyword>
<dbReference type="GO" id="GO:0048471">
    <property type="term" value="C:perinuclear region of cytoplasm"/>
    <property type="evidence" value="ECO:0007669"/>
    <property type="project" value="UniProtKB-SubCell"/>
</dbReference>